<evidence type="ECO:0000313" key="2">
    <source>
        <dbReference type="Proteomes" id="UP000789508"/>
    </source>
</evidence>
<reference evidence="1" key="1">
    <citation type="submission" date="2021-06" db="EMBL/GenBank/DDBJ databases">
        <authorList>
            <person name="Kallberg Y."/>
            <person name="Tangrot J."/>
            <person name="Rosling A."/>
        </authorList>
    </citation>
    <scope>NUCLEOTIDE SEQUENCE</scope>
    <source>
        <strain evidence="1">FL130A</strain>
    </source>
</reference>
<dbReference type="AlphaFoldDB" id="A0A9N8Z5X4"/>
<dbReference type="Proteomes" id="UP000789508">
    <property type="component" value="Unassembled WGS sequence"/>
</dbReference>
<dbReference type="CDD" id="cd10229">
    <property type="entry name" value="ASKHA_NBD_HSP70_HSPA12"/>
    <property type="match status" value="1"/>
</dbReference>
<dbReference type="InterPro" id="IPR043129">
    <property type="entry name" value="ATPase_NBD"/>
</dbReference>
<dbReference type="PANTHER" id="PTHR14187">
    <property type="entry name" value="ALPHA KINASE/ELONGATION FACTOR 2 KINASE"/>
    <property type="match status" value="1"/>
</dbReference>
<dbReference type="EMBL" id="CAJVPS010000232">
    <property type="protein sequence ID" value="CAG8467941.1"/>
    <property type="molecule type" value="Genomic_DNA"/>
</dbReference>
<name>A0A9N8Z5X4_9GLOM</name>
<protein>
    <submittedName>
        <fullName evidence="1">10339_t:CDS:1</fullName>
    </submittedName>
</protein>
<sequence length="543" mass="62540">MSTKDFRVVVAIDFGTTCSGFAYSHTETHDITVHKTFPGHTAPKTNTVLKYDNNWKVIHWGNQALVKTQSRRKKANLSNSHPVELFKLHLLDIDEGNKPYLPKELDYKTVITDFLTKMQQLVFETLLLRWPSLTLPKIRFVFSVPAELESKTRRILRECIYKAGFLTDKDSDNLEFISEPEAAAIYCMQILKEHELKVGDSFMVCDCGGGTVDLTTRTLLPENQLGEITERTSDLCGSTFVDNEFILFLGRRLGHKAMQKFKENHYGHFQYLIHKFFYPDVKEEFTDSVLAFEPIDFDIQKICPQLINYMDDERRKQLDEDEWIIELQFSDVKSMFDPVVEKIIRLVRNQLNASGQQACSAIFMVGGFAENSYLVSRIKKTFGREIRTIAVPQKPIMSILRGAAEYGLNKKIVKTRKLRWTYGIEVSSLWQKGVDPEKRKTPDDRILKFSSLAERGTEASPDRKFCGIFFPVYETQESIRFRVFQTKKLDAKFCDEQGMKEIGSMMMNLGKHFGLNRPVEFGLTFAEEEIKATAWNKGQHGGL</sequence>
<proteinExistence type="predicted"/>
<dbReference type="OrthoDB" id="2963168at2759"/>
<dbReference type="SUPFAM" id="SSF53067">
    <property type="entry name" value="Actin-like ATPase domain"/>
    <property type="match status" value="2"/>
</dbReference>
<keyword evidence="2" id="KW-1185">Reference proteome</keyword>
<dbReference type="Gene3D" id="3.30.420.40">
    <property type="match status" value="2"/>
</dbReference>
<dbReference type="PANTHER" id="PTHR14187:SF5">
    <property type="entry name" value="HEAT SHOCK 70 KDA PROTEIN 12A"/>
    <property type="match status" value="1"/>
</dbReference>
<evidence type="ECO:0000313" key="1">
    <source>
        <dbReference type="EMBL" id="CAG8467941.1"/>
    </source>
</evidence>
<accession>A0A9N8Z5X4</accession>
<organism evidence="1 2">
    <name type="scientific">Ambispora leptoticha</name>
    <dbReference type="NCBI Taxonomy" id="144679"/>
    <lineage>
        <taxon>Eukaryota</taxon>
        <taxon>Fungi</taxon>
        <taxon>Fungi incertae sedis</taxon>
        <taxon>Mucoromycota</taxon>
        <taxon>Glomeromycotina</taxon>
        <taxon>Glomeromycetes</taxon>
        <taxon>Archaeosporales</taxon>
        <taxon>Ambisporaceae</taxon>
        <taxon>Ambispora</taxon>
    </lineage>
</organism>
<dbReference type="Gene3D" id="3.90.640.10">
    <property type="entry name" value="Actin, Chain A, domain 4"/>
    <property type="match status" value="1"/>
</dbReference>
<comment type="caution">
    <text evidence="1">The sequence shown here is derived from an EMBL/GenBank/DDBJ whole genome shotgun (WGS) entry which is preliminary data.</text>
</comment>
<gene>
    <name evidence="1" type="ORF">ALEPTO_LOCUS1869</name>
</gene>